<dbReference type="KEGG" id="blen:NCTC4824_00876"/>
<keyword evidence="2" id="KW-1185">Reference proteome</keyword>
<protein>
    <submittedName>
        <fullName evidence="1">Uncharacterized protein</fullName>
    </submittedName>
</protein>
<reference evidence="1 2" key="1">
    <citation type="submission" date="2018-06" db="EMBL/GenBank/DDBJ databases">
        <authorList>
            <consortium name="Pathogen Informatics"/>
            <person name="Doyle S."/>
        </authorList>
    </citation>
    <scope>NUCLEOTIDE SEQUENCE [LARGE SCALE GENOMIC DNA]</scope>
    <source>
        <strain evidence="1 2">NCTC4824</strain>
    </source>
</reference>
<organism evidence="1 2">
    <name type="scientific">Lederbergia lenta</name>
    <name type="common">Bacillus lentus</name>
    <dbReference type="NCBI Taxonomy" id="1467"/>
    <lineage>
        <taxon>Bacteria</taxon>
        <taxon>Bacillati</taxon>
        <taxon>Bacillota</taxon>
        <taxon>Bacilli</taxon>
        <taxon>Bacillales</taxon>
        <taxon>Bacillaceae</taxon>
        <taxon>Lederbergia</taxon>
    </lineage>
</organism>
<dbReference type="EMBL" id="LS483476">
    <property type="protein sequence ID" value="SQI53409.1"/>
    <property type="molecule type" value="Genomic_DNA"/>
</dbReference>
<accession>A0A2X4VT08</accession>
<dbReference type="AlphaFoldDB" id="A0A2X4VT08"/>
<dbReference type="Proteomes" id="UP000249134">
    <property type="component" value="Chromosome 1"/>
</dbReference>
<proteinExistence type="predicted"/>
<evidence type="ECO:0000313" key="2">
    <source>
        <dbReference type="Proteomes" id="UP000249134"/>
    </source>
</evidence>
<name>A0A2X4VT08_LEDLE</name>
<gene>
    <name evidence="1" type="ORF">NCTC4824_00876</name>
</gene>
<sequence length="314" mass="36652">MLMSYTVKPPPLMSLAEGKNSTMAEPYVGAWELAFISPDIFIGQGVYRLLGIYSGSSGKVAAEHFHKFHILNEEGKVVDDETIALYCIKVYVTFYKLMISNKDIEYSLLISEKDNVELRDNLLDIKESVDEGYIQDHGKRHKLFKDMDEMLVYLEMVEGLETKMHEYAKQIRKCEADIQDETKMNKDVLDALLTATSQFKKNARQKGILLMQNQHRLRMVRTLLQDDLANKYLDPDQKEKAKRMIKKIGDEIEYQQIVYSTHDMVLFTPKGYIKKLQQIPDDYIRLEAEQFVGKKWMVTKKPSLLKKFKREKEE</sequence>
<evidence type="ECO:0000313" key="1">
    <source>
        <dbReference type="EMBL" id="SQI53409.1"/>
    </source>
</evidence>